<name>A0ABS8T3M1_DATST</name>
<organism evidence="1 2">
    <name type="scientific">Datura stramonium</name>
    <name type="common">Jimsonweed</name>
    <name type="synonym">Common thornapple</name>
    <dbReference type="NCBI Taxonomy" id="4076"/>
    <lineage>
        <taxon>Eukaryota</taxon>
        <taxon>Viridiplantae</taxon>
        <taxon>Streptophyta</taxon>
        <taxon>Embryophyta</taxon>
        <taxon>Tracheophyta</taxon>
        <taxon>Spermatophyta</taxon>
        <taxon>Magnoliopsida</taxon>
        <taxon>eudicotyledons</taxon>
        <taxon>Gunneridae</taxon>
        <taxon>Pentapetalae</taxon>
        <taxon>asterids</taxon>
        <taxon>lamiids</taxon>
        <taxon>Solanales</taxon>
        <taxon>Solanaceae</taxon>
        <taxon>Solanoideae</taxon>
        <taxon>Datureae</taxon>
        <taxon>Datura</taxon>
    </lineage>
</organism>
<dbReference type="Proteomes" id="UP000823775">
    <property type="component" value="Unassembled WGS sequence"/>
</dbReference>
<comment type="caution">
    <text evidence="1">The sequence shown here is derived from an EMBL/GenBank/DDBJ whole genome shotgun (WGS) entry which is preliminary data.</text>
</comment>
<evidence type="ECO:0000313" key="1">
    <source>
        <dbReference type="EMBL" id="MCD7465167.1"/>
    </source>
</evidence>
<sequence>MDPIGFLDNNNKKIELACRCIAYRNNNSKSGKSLGLEGEEEAKFLGNNIIRIGRSSKEISKAIGGSSSIIVFITQTIGGEVLQPTITSILSSRWTFMNDFSS</sequence>
<reference evidence="1 2" key="1">
    <citation type="journal article" date="2021" name="BMC Genomics">
        <title>Datura genome reveals duplications of psychoactive alkaloid biosynthetic genes and high mutation rate following tissue culture.</title>
        <authorList>
            <person name="Rajewski A."/>
            <person name="Carter-House D."/>
            <person name="Stajich J."/>
            <person name="Litt A."/>
        </authorList>
    </citation>
    <scope>NUCLEOTIDE SEQUENCE [LARGE SCALE GENOMIC DNA]</scope>
    <source>
        <strain evidence="1">AR-01</strain>
    </source>
</reference>
<dbReference type="EMBL" id="JACEIK010001023">
    <property type="protein sequence ID" value="MCD7465167.1"/>
    <property type="molecule type" value="Genomic_DNA"/>
</dbReference>
<accession>A0ABS8T3M1</accession>
<gene>
    <name evidence="1" type="ORF">HAX54_000726</name>
</gene>
<keyword evidence="2" id="KW-1185">Reference proteome</keyword>
<protein>
    <submittedName>
        <fullName evidence="1">Uncharacterized protein</fullName>
    </submittedName>
</protein>
<evidence type="ECO:0000313" key="2">
    <source>
        <dbReference type="Proteomes" id="UP000823775"/>
    </source>
</evidence>
<proteinExistence type="predicted"/>